<dbReference type="InterPro" id="IPR001055">
    <property type="entry name" value="Adrenodoxin-like"/>
</dbReference>
<feature type="compositionally biased region" description="Acidic residues" evidence="7">
    <location>
        <begin position="28"/>
        <end position="37"/>
    </location>
</feature>
<protein>
    <recommendedName>
        <fullName evidence="8">2Fe-2S ferredoxin-type domain-containing protein</fullName>
    </recommendedName>
</protein>
<name>A0A7S2UPM0_9STRA</name>
<evidence type="ECO:0000256" key="3">
    <source>
        <dbReference type="ARBA" id="ARBA00022723"/>
    </source>
</evidence>
<feature type="compositionally biased region" description="Low complexity" evidence="7">
    <location>
        <begin position="1"/>
        <end position="17"/>
    </location>
</feature>
<evidence type="ECO:0000256" key="1">
    <source>
        <dbReference type="ARBA" id="ARBA00010914"/>
    </source>
</evidence>
<dbReference type="InterPro" id="IPR036010">
    <property type="entry name" value="2Fe-2S_ferredoxin-like_sf"/>
</dbReference>
<keyword evidence="4" id="KW-0408">Iron</keyword>
<dbReference type="SUPFAM" id="SSF54292">
    <property type="entry name" value="2Fe-2S ferredoxin-like"/>
    <property type="match status" value="1"/>
</dbReference>
<keyword evidence="2" id="KW-0001">2Fe-2S</keyword>
<dbReference type="GO" id="GO:0046872">
    <property type="term" value="F:metal ion binding"/>
    <property type="evidence" value="ECO:0007669"/>
    <property type="project" value="UniProtKB-KW"/>
</dbReference>
<dbReference type="EMBL" id="HBHQ01026795">
    <property type="protein sequence ID" value="CAD9826309.1"/>
    <property type="molecule type" value="Transcribed_RNA"/>
</dbReference>
<proteinExistence type="inferred from homology"/>
<dbReference type="GO" id="GO:0005739">
    <property type="term" value="C:mitochondrion"/>
    <property type="evidence" value="ECO:0007669"/>
    <property type="project" value="TreeGrafter"/>
</dbReference>
<dbReference type="CDD" id="cd00207">
    <property type="entry name" value="fer2"/>
    <property type="match status" value="1"/>
</dbReference>
<dbReference type="GO" id="GO:0140647">
    <property type="term" value="P:P450-containing electron transport chain"/>
    <property type="evidence" value="ECO:0007669"/>
    <property type="project" value="InterPro"/>
</dbReference>
<keyword evidence="3" id="KW-0479">Metal-binding</keyword>
<dbReference type="PANTHER" id="PTHR23426">
    <property type="entry name" value="FERREDOXIN/ADRENODOXIN"/>
    <property type="match status" value="1"/>
</dbReference>
<evidence type="ECO:0000313" key="9">
    <source>
        <dbReference type="EMBL" id="CAD9826309.1"/>
    </source>
</evidence>
<gene>
    <name evidence="9" type="ORF">ASEP1449_LOCUS18143</name>
</gene>
<evidence type="ECO:0000256" key="5">
    <source>
        <dbReference type="ARBA" id="ARBA00023014"/>
    </source>
</evidence>
<dbReference type="InterPro" id="IPR012675">
    <property type="entry name" value="Beta-grasp_dom_sf"/>
</dbReference>
<organism evidence="9">
    <name type="scientific">Attheya septentrionalis</name>
    <dbReference type="NCBI Taxonomy" id="420275"/>
    <lineage>
        <taxon>Eukaryota</taxon>
        <taxon>Sar</taxon>
        <taxon>Stramenopiles</taxon>
        <taxon>Ochrophyta</taxon>
        <taxon>Bacillariophyta</taxon>
        <taxon>Coscinodiscophyceae</taxon>
        <taxon>Chaetocerotophycidae</taxon>
        <taxon>Chaetocerotales</taxon>
        <taxon>Attheyaceae</taxon>
        <taxon>Attheya</taxon>
    </lineage>
</organism>
<sequence>MTTRCTSTSSGSGSGRSATNNDEKDDPKQEEETEEEDVVRAYLESVGVMVNDELSSNKGVQEKMVRALEQAGSCRFSTPQDAVRALQSFGPVGCQALATSILQQDAAESSSSSHQNNHHTDKNKPRVKGMVTIHVPHHNATFDVEVTEGQTLMDVALQHYDLLGEYITCACGGMSSCATCHVILDHANENNVPNNLLPPPSEAELDMLDLIPNITPTSRLGCQITFTRDILTKPTHKISIILPEEVQDFWS</sequence>
<evidence type="ECO:0000256" key="7">
    <source>
        <dbReference type="SAM" id="MobiDB-lite"/>
    </source>
</evidence>
<feature type="domain" description="2Fe-2S ferredoxin-type" evidence="8">
    <location>
        <begin position="129"/>
        <end position="246"/>
    </location>
</feature>
<accession>A0A7S2UPM0</accession>
<reference evidence="9" key="1">
    <citation type="submission" date="2021-01" db="EMBL/GenBank/DDBJ databases">
        <authorList>
            <person name="Corre E."/>
            <person name="Pelletier E."/>
            <person name="Niang G."/>
            <person name="Scheremetjew M."/>
            <person name="Finn R."/>
            <person name="Kale V."/>
            <person name="Holt S."/>
            <person name="Cochrane G."/>
            <person name="Meng A."/>
            <person name="Brown T."/>
            <person name="Cohen L."/>
        </authorList>
    </citation>
    <scope>NUCLEOTIDE SEQUENCE</scope>
    <source>
        <strain evidence="9">CCMP2084</strain>
    </source>
</reference>
<dbReference type="InterPro" id="IPR001041">
    <property type="entry name" value="2Fe-2S_ferredoxin-type"/>
</dbReference>
<comment type="similarity">
    <text evidence="1">Belongs to the adrenodoxin/putidaredoxin family.</text>
</comment>
<evidence type="ECO:0000256" key="6">
    <source>
        <dbReference type="ARBA" id="ARBA00034078"/>
    </source>
</evidence>
<dbReference type="PANTHER" id="PTHR23426:SF65">
    <property type="entry name" value="FERREDOXIN-2, MITOCHONDRIAL"/>
    <property type="match status" value="1"/>
</dbReference>
<evidence type="ECO:0000256" key="2">
    <source>
        <dbReference type="ARBA" id="ARBA00022714"/>
    </source>
</evidence>
<evidence type="ECO:0000256" key="4">
    <source>
        <dbReference type="ARBA" id="ARBA00023004"/>
    </source>
</evidence>
<comment type="cofactor">
    <cofactor evidence="6">
        <name>[2Fe-2S] cluster</name>
        <dbReference type="ChEBI" id="CHEBI:190135"/>
    </cofactor>
</comment>
<dbReference type="PROSITE" id="PS51085">
    <property type="entry name" value="2FE2S_FER_2"/>
    <property type="match status" value="1"/>
</dbReference>
<dbReference type="Pfam" id="PF00111">
    <property type="entry name" value="Fer2"/>
    <property type="match status" value="1"/>
</dbReference>
<keyword evidence="5" id="KW-0411">Iron-sulfur</keyword>
<dbReference type="Gene3D" id="3.10.20.30">
    <property type="match status" value="1"/>
</dbReference>
<dbReference type="GO" id="GO:0009055">
    <property type="term" value="F:electron transfer activity"/>
    <property type="evidence" value="ECO:0007669"/>
    <property type="project" value="TreeGrafter"/>
</dbReference>
<feature type="region of interest" description="Disordered" evidence="7">
    <location>
        <begin position="105"/>
        <end position="126"/>
    </location>
</feature>
<dbReference type="GO" id="GO:0051537">
    <property type="term" value="F:2 iron, 2 sulfur cluster binding"/>
    <property type="evidence" value="ECO:0007669"/>
    <property type="project" value="UniProtKB-KW"/>
</dbReference>
<dbReference type="AlphaFoldDB" id="A0A7S2UPM0"/>
<feature type="region of interest" description="Disordered" evidence="7">
    <location>
        <begin position="1"/>
        <end position="37"/>
    </location>
</feature>
<evidence type="ECO:0000259" key="8">
    <source>
        <dbReference type="PROSITE" id="PS51085"/>
    </source>
</evidence>